<gene>
    <name evidence="6" type="ORF">BGW36DRAFT_423881</name>
</gene>
<dbReference type="Gene3D" id="3.40.50.1220">
    <property type="entry name" value="TPP-binding domain"/>
    <property type="match status" value="1"/>
</dbReference>
<sequence length="351" mass="38862">MNTTSQSKSTSSIQEQTPQINSIDAIATRIKNGDIKRIVVIAGAGISTSAGYPDFRSPKTGIYDKTAALKTLPYREAIFDVRYFKHTPEPFFAVLRGLMQMNFKPTVTHAFLSLLHRMEVLEMVFTQNIDGLERAAGVPDEKVVAAHGQFGSQRCMICKISWPSDRFERVVKSGQVPRCDDAFCNGLIKPDTVMFGEPLSQNFATSTKLLDSADLILVMGTSLKVHPVAALPSQVPKGVPRVLLNREKAGDLGSRREDILLLGDCDEGVRSIADALGLRDELENLWRAVGPQPGEFVKLEDALVRELDSYVNDQLREKELISQGHKGLLEKHIQEKLSRMRNPDSGAVLYP</sequence>
<evidence type="ECO:0000256" key="3">
    <source>
        <dbReference type="ARBA" id="ARBA00023027"/>
    </source>
</evidence>
<evidence type="ECO:0000256" key="2">
    <source>
        <dbReference type="ARBA" id="ARBA00022679"/>
    </source>
</evidence>
<dbReference type="PANTHER" id="PTHR11085">
    <property type="entry name" value="NAD-DEPENDENT PROTEIN DEACYLASE SIRTUIN-5, MITOCHONDRIAL-RELATED"/>
    <property type="match status" value="1"/>
</dbReference>
<evidence type="ECO:0000313" key="6">
    <source>
        <dbReference type="EMBL" id="KAH8701570.1"/>
    </source>
</evidence>
<dbReference type="GO" id="GO:0005634">
    <property type="term" value="C:nucleus"/>
    <property type="evidence" value="ECO:0007669"/>
    <property type="project" value="TreeGrafter"/>
</dbReference>
<dbReference type="Proteomes" id="UP001201262">
    <property type="component" value="Unassembled WGS sequence"/>
</dbReference>
<dbReference type="PROSITE" id="PS50305">
    <property type="entry name" value="SIRTUIN"/>
    <property type="match status" value="1"/>
</dbReference>
<evidence type="ECO:0000259" key="5">
    <source>
        <dbReference type="PROSITE" id="PS50305"/>
    </source>
</evidence>
<dbReference type="InterPro" id="IPR026591">
    <property type="entry name" value="Sirtuin_cat_small_dom_sf"/>
</dbReference>
<comment type="similarity">
    <text evidence="1">Belongs to the sirtuin family. Class I subfamily.</text>
</comment>
<evidence type="ECO:0000256" key="1">
    <source>
        <dbReference type="ARBA" id="ARBA00006924"/>
    </source>
</evidence>
<dbReference type="EMBL" id="JAJTJA010000003">
    <property type="protein sequence ID" value="KAH8701570.1"/>
    <property type="molecule type" value="Genomic_DNA"/>
</dbReference>
<dbReference type="InterPro" id="IPR026590">
    <property type="entry name" value="Ssirtuin_cat_dom"/>
</dbReference>
<keyword evidence="3" id="KW-0520">NAD</keyword>
<keyword evidence="7" id="KW-1185">Reference proteome</keyword>
<dbReference type="AlphaFoldDB" id="A0AAD4PYJ1"/>
<organism evidence="6 7">
    <name type="scientific">Talaromyces proteolyticus</name>
    <dbReference type="NCBI Taxonomy" id="1131652"/>
    <lineage>
        <taxon>Eukaryota</taxon>
        <taxon>Fungi</taxon>
        <taxon>Dikarya</taxon>
        <taxon>Ascomycota</taxon>
        <taxon>Pezizomycotina</taxon>
        <taxon>Eurotiomycetes</taxon>
        <taxon>Eurotiomycetidae</taxon>
        <taxon>Eurotiales</taxon>
        <taxon>Trichocomaceae</taxon>
        <taxon>Talaromyces</taxon>
        <taxon>Talaromyces sect. Bacilispori</taxon>
    </lineage>
</organism>
<dbReference type="Pfam" id="PF02146">
    <property type="entry name" value="SIR2"/>
    <property type="match status" value="1"/>
</dbReference>
<accession>A0AAD4PYJ1</accession>
<dbReference type="GO" id="GO:0046872">
    <property type="term" value="F:metal ion binding"/>
    <property type="evidence" value="ECO:0007669"/>
    <property type="project" value="UniProtKB-KW"/>
</dbReference>
<dbReference type="InterPro" id="IPR003000">
    <property type="entry name" value="Sirtuin"/>
</dbReference>
<feature type="domain" description="Deacetylase sirtuin-type" evidence="5">
    <location>
        <begin position="16"/>
        <end position="279"/>
    </location>
</feature>
<dbReference type="RefSeq" id="XP_046074946.1">
    <property type="nucleotide sequence ID" value="XM_046219889.1"/>
</dbReference>
<evidence type="ECO:0000313" key="7">
    <source>
        <dbReference type="Proteomes" id="UP001201262"/>
    </source>
</evidence>
<feature type="binding site" evidence="4">
    <location>
        <position position="158"/>
    </location>
    <ligand>
        <name>Zn(2+)</name>
        <dbReference type="ChEBI" id="CHEBI:29105"/>
    </ligand>
</feature>
<evidence type="ECO:0000256" key="4">
    <source>
        <dbReference type="PROSITE-ProRule" id="PRU00236"/>
    </source>
</evidence>
<name>A0AAD4PYJ1_9EURO</name>
<dbReference type="Gene3D" id="3.30.1600.10">
    <property type="entry name" value="SIR2/SIRT2 'Small Domain"/>
    <property type="match status" value="1"/>
</dbReference>
<keyword evidence="4" id="KW-0862">Zinc</keyword>
<dbReference type="SUPFAM" id="SSF52467">
    <property type="entry name" value="DHS-like NAD/FAD-binding domain"/>
    <property type="match status" value="1"/>
</dbReference>
<feature type="binding site" evidence="4">
    <location>
        <position position="155"/>
    </location>
    <ligand>
        <name>Zn(2+)</name>
        <dbReference type="ChEBI" id="CHEBI:29105"/>
    </ligand>
</feature>
<keyword evidence="2" id="KW-0808">Transferase</keyword>
<comment type="caution">
    <text evidence="6">The sequence shown here is derived from an EMBL/GenBank/DDBJ whole genome shotgun (WGS) entry which is preliminary data.</text>
</comment>
<dbReference type="InterPro" id="IPR029035">
    <property type="entry name" value="DHS-like_NAD/FAD-binding_dom"/>
</dbReference>
<feature type="active site" description="Proton acceptor" evidence="4">
    <location>
        <position position="147"/>
    </location>
</feature>
<dbReference type="GO" id="GO:0017136">
    <property type="term" value="F:histone deacetylase activity, NAD-dependent"/>
    <property type="evidence" value="ECO:0007669"/>
    <property type="project" value="TreeGrafter"/>
</dbReference>
<reference evidence="6" key="1">
    <citation type="submission" date="2021-12" db="EMBL/GenBank/DDBJ databases">
        <title>Convergent genome expansion in fungi linked to evolution of root-endophyte symbiosis.</title>
        <authorList>
            <consortium name="DOE Joint Genome Institute"/>
            <person name="Ke Y.-H."/>
            <person name="Bonito G."/>
            <person name="Liao H.-L."/>
            <person name="Looney B."/>
            <person name="Rojas-Flechas A."/>
            <person name="Nash J."/>
            <person name="Hameed K."/>
            <person name="Schadt C."/>
            <person name="Martin F."/>
            <person name="Crous P.W."/>
            <person name="Miettinen O."/>
            <person name="Magnuson J.K."/>
            <person name="Labbe J."/>
            <person name="Jacobson D."/>
            <person name="Doktycz M.J."/>
            <person name="Veneault-Fourrey C."/>
            <person name="Kuo A."/>
            <person name="Mondo S."/>
            <person name="Calhoun S."/>
            <person name="Riley R."/>
            <person name="Ohm R."/>
            <person name="LaButti K."/>
            <person name="Andreopoulos B."/>
            <person name="Pangilinan J."/>
            <person name="Nolan M."/>
            <person name="Tritt A."/>
            <person name="Clum A."/>
            <person name="Lipzen A."/>
            <person name="Daum C."/>
            <person name="Barry K."/>
            <person name="Grigoriev I.V."/>
            <person name="Vilgalys R."/>
        </authorList>
    </citation>
    <scope>NUCLEOTIDE SEQUENCE</scope>
    <source>
        <strain evidence="6">PMI_201</strain>
    </source>
</reference>
<dbReference type="InterPro" id="IPR050134">
    <property type="entry name" value="NAD-dep_sirtuin_deacylases"/>
</dbReference>
<dbReference type="GeneID" id="70250176"/>
<proteinExistence type="inferred from homology"/>
<feature type="binding site" evidence="4">
    <location>
        <position position="184"/>
    </location>
    <ligand>
        <name>Zn(2+)</name>
        <dbReference type="ChEBI" id="CHEBI:29105"/>
    </ligand>
</feature>
<protein>
    <submittedName>
        <fullName evidence="6">SIR2 family histone deacetylase</fullName>
    </submittedName>
</protein>
<dbReference type="PANTHER" id="PTHR11085:SF14">
    <property type="entry name" value="NAD-DEPENDENT PROTEIN DEACETYLASE HST2-2"/>
    <property type="match status" value="1"/>
</dbReference>
<keyword evidence="4" id="KW-0479">Metal-binding</keyword>
<dbReference type="GO" id="GO:0070403">
    <property type="term" value="F:NAD+ binding"/>
    <property type="evidence" value="ECO:0007669"/>
    <property type="project" value="InterPro"/>
</dbReference>
<feature type="binding site" evidence="4">
    <location>
        <position position="179"/>
    </location>
    <ligand>
        <name>Zn(2+)</name>
        <dbReference type="ChEBI" id="CHEBI:29105"/>
    </ligand>
</feature>